<comment type="caution">
    <text evidence="2">The sequence shown here is derived from an EMBL/GenBank/DDBJ whole genome shotgun (WGS) entry which is preliminary data.</text>
</comment>
<keyword evidence="1" id="KW-1133">Transmembrane helix</keyword>
<keyword evidence="1" id="KW-0812">Transmembrane</keyword>
<keyword evidence="1" id="KW-0472">Membrane</keyword>
<gene>
    <name evidence="2" type="ORF">HNR59_001580</name>
</gene>
<dbReference type="EMBL" id="JACHEU010000001">
    <property type="protein sequence ID" value="MBB6012235.1"/>
    <property type="molecule type" value="Genomic_DNA"/>
</dbReference>
<feature type="transmembrane region" description="Helical" evidence="1">
    <location>
        <begin position="59"/>
        <end position="79"/>
    </location>
</feature>
<name>A0A7W9S1M0_9HYPH</name>
<protein>
    <submittedName>
        <fullName evidence="2">Uncharacterized protein</fullName>
    </submittedName>
</protein>
<dbReference type="RefSeq" id="WP_183828291.1">
    <property type="nucleotide sequence ID" value="NZ_JACHEU010000001.1"/>
</dbReference>
<dbReference type="AlphaFoldDB" id="A0A7W9S1M0"/>
<dbReference type="Proteomes" id="UP000533306">
    <property type="component" value="Unassembled WGS sequence"/>
</dbReference>
<evidence type="ECO:0000313" key="2">
    <source>
        <dbReference type="EMBL" id="MBB6012235.1"/>
    </source>
</evidence>
<keyword evidence="3" id="KW-1185">Reference proteome</keyword>
<sequence length="134" mass="14777">MDAVNSIGGSSIQSRVEIWLDRGLEQLSVNPVFGDLAADVVTGSPGYYLHSVFSVQTHLGIIGSLLFFPAFAGLVWSVYSLGVSRTLKSITLPLLIVAVLASFWTWMPLWFLIGAMWGQVFNFQNTIKDNVHMK</sequence>
<proteinExistence type="predicted"/>
<organism evidence="2 3">
    <name type="scientific">Aquamicrobium lusatiense</name>
    <dbReference type="NCBI Taxonomy" id="89772"/>
    <lineage>
        <taxon>Bacteria</taxon>
        <taxon>Pseudomonadati</taxon>
        <taxon>Pseudomonadota</taxon>
        <taxon>Alphaproteobacteria</taxon>
        <taxon>Hyphomicrobiales</taxon>
        <taxon>Phyllobacteriaceae</taxon>
        <taxon>Aquamicrobium</taxon>
    </lineage>
</organism>
<accession>A0A7W9S1M0</accession>
<feature type="transmembrane region" description="Helical" evidence="1">
    <location>
        <begin position="91"/>
        <end position="113"/>
    </location>
</feature>
<evidence type="ECO:0000256" key="1">
    <source>
        <dbReference type="SAM" id="Phobius"/>
    </source>
</evidence>
<reference evidence="2 3" key="1">
    <citation type="submission" date="2020-08" db="EMBL/GenBank/DDBJ databases">
        <title>Genomic Encyclopedia of Type Strains, Phase IV (KMG-IV): sequencing the most valuable type-strain genomes for metagenomic binning, comparative biology and taxonomic classification.</title>
        <authorList>
            <person name="Goeker M."/>
        </authorList>
    </citation>
    <scope>NUCLEOTIDE SEQUENCE [LARGE SCALE GENOMIC DNA]</scope>
    <source>
        <strain evidence="2 3">DSM 11099</strain>
    </source>
</reference>
<evidence type="ECO:0000313" key="3">
    <source>
        <dbReference type="Proteomes" id="UP000533306"/>
    </source>
</evidence>